<dbReference type="HOGENOM" id="CLU_567872_0_0_1"/>
<evidence type="ECO:0008006" key="7">
    <source>
        <dbReference type="Google" id="ProtNLM"/>
    </source>
</evidence>
<proteinExistence type="predicted"/>
<reference evidence="5 6" key="2">
    <citation type="journal article" date="2018" name="Hortic Res">
        <title>Improved Brassica rapa reference genome by single-molecule sequencing and chromosome conformation capture technologies.</title>
        <authorList>
            <person name="Zhang L."/>
            <person name="Cai X."/>
            <person name="Wu J."/>
            <person name="Liu M."/>
            <person name="Grob S."/>
            <person name="Cheng F."/>
            <person name="Liang J."/>
            <person name="Cai C."/>
            <person name="Liu Z."/>
            <person name="Liu B."/>
            <person name="Wang F."/>
            <person name="Li S."/>
            <person name="Liu F."/>
            <person name="Li X."/>
            <person name="Cheng L."/>
            <person name="Yang W."/>
            <person name="Li M.H."/>
            <person name="Grossniklaus U."/>
            <person name="Zheng H."/>
            <person name="Wang X."/>
        </authorList>
    </citation>
    <scope>NUCLEOTIDE SEQUENCE [LARGE SCALE GENOMIC DNA]</scope>
    <source>
        <strain evidence="5 6">cv. Chiifu-401-42</strain>
    </source>
</reference>
<dbReference type="EnsemblPlants" id="Bra017380.1">
    <property type="protein sequence ID" value="Bra017380.1-P"/>
    <property type="gene ID" value="Bra017380"/>
</dbReference>
<evidence type="ECO:0000256" key="3">
    <source>
        <dbReference type="ARBA" id="ARBA00022962"/>
    </source>
</evidence>
<evidence type="ECO:0000313" key="5">
    <source>
        <dbReference type="EnsemblPlants" id="Bra017380.1-P"/>
    </source>
</evidence>
<evidence type="ECO:0000313" key="6">
    <source>
        <dbReference type="Proteomes" id="UP000011750"/>
    </source>
</evidence>
<evidence type="ECO:0000256" key="1">
    <source>
        <dbReference type="ARBA" id="ARBA00022605"/>
    </source>
</evidence>
<dbReference type="PANTHER" id="PTHR45937:SF1">
    <property type="entry name" value="ASPARAGINE SYNTHETASE DOMAIN-CONTAINING PROTEIN 1"/>
    <property type="match status" value="1"/>
</dbReference>
<dbReference type="Proteomes" id="UP000011750">
    <property type="component" value="Chromosome A09"/>
</dbReference>
<dbReference type="OMA" id="IHEESEY"/>
<dbReference type="Gene3D" id="3.40.50.620">
    <property type="entry name" value="HUPs"/>
    <property type="match status" value="1"/>
</dbReference>
<dbReference type="GO" id="GO:0006529">
    <property type="term" value="P:asparagine biosynthetic process"/>
    <property type="evidence" value="ECO:0007669"/>
    <property type="project" value="UniProtKB-KW"/>
</dbReference>
<dbReference type="STRING" id="51351.M4DLJ9"/>
<name>M4DLJ9_BRACM</name>
<keyword evidence="3" id="KW-0315">Glutamine amidotransferase</keyword>
<evidence type="ECO:0000256" key="2">
    <source>
        <dbReference type="ARBA" id="ARBA00022888"/>
    </source>
</evidence>
<sequence length="481" mass="53460">MGSEHDHDENKQVSEEPLLEDENRDGEHKKILSEDIVIIHSETHSRSSSSSSSSSSYSSPPKHLPETDSPPVQVMDRDDNSNYDPGRIPSSVFETSKSNLQADWSCASNESLFSIHIGRNSFTVDAMKSGELYKSGELLAYSPELPMPPPPGKESDPLVESSAKVVDSDDDEKEQPPAVSWKTPTKSYRSNRSSNSTHSFSFPILAGAASDSASVETGEKKKQEKQSEETTKQPAEVENQKNSTIPKKLRSNFRREGDERERDTAGDMCGVRIELSTPLLEPRFEQGDKEVVPVAVLFSGGLDSVILAALLDQCLYLKYEVDLLNVSFDGANAPERWKLVKTSIRDKACHGLNIGTALWLAGRGDGWIHEESEYQGVEENSQRIRYKSEARVLLIGAGADEQCAGYGRHRTKYRNGSWVALDQEMKLDMQRIWKRNLGRDDRCIADNGKEEIADLEQPSGKGDKKILRQAAKLQESNTGKE</sequence>
<keyword evidence="2" id="KW-0061">Asparagine biosynthesis</keyword>
<dbReference type="InterPro" id="IPR014729">
    <property type="entry name" value="Rossmann-like_a/b/a_fold"/>
</dbReference>
<feature type="region of interest" description="Disordered" evidence="4">
    <location>
        <begin position="1"/>
        <end position="92"/>
    </location>
</feature>
<protein>
    <recommendedName>
        <fullName evidence="7">Asparagine synthetase domain-containing protein</fullName>
    </recommendedName>
</protein>
<dbReference type="InterPro" id="IPR001962">
    <property type="entry name" value="Asn_synthase"/>
</dbReference>
<keyword evidence="6" id="KW-1185">Reference proteome</keyword>
<dbReference type="PANTHER" id="PTHR45937">
    <property type="entry name" value="ASPARAGINE SYNTHETASE DOMAIN-CONTAINING PROTEIN 1"/>
    <property type="match status" value="1"/>
</dbReference>
<feature type="compositionally biased region" description="Basic and acidic residues" evidence="4">
    <location>
        <begin position="217"/>
        <end position="231"/>
    </location>
</feature>
<dbReference type="eggNOG" id="KOG0573">
    <property type="taxonomic scope" value="Eukaryota"/>
</dbReference>
<dbReference type="Gramene" id="Bra017380.1">
    <property type="protein sequence ID" value="Bra017380.1-P"/>
    <property type="gene ID" value="Bra017380"/>
</dbReference>
<keyword evidence="1" id="KW-0028">Amino-acid biosynthesis</keyword>
<feature type="compositionally biased region" description="Low complexity" evidence="4">
    <location>
        <begin position="46"/>
        <end position="59"/>
    </location>
</feature>
<feature type="region of interest" description="Disordered" evidence="4">
    <location>
        <begin position="211"/>
        <end position="265"/>
    </location>
</feature>
<reference evidence="5" key="3">
    <citation type="submission" date="2023-03" db="UniProtKB">
        <authorList>
            <consortium name="EnsemblPlants"/>
        </authorList>
    </citation>
    <scope>IDENTIFICATION</scope>
    <source>
        <strain evidence="5">cv. Chiifu-401-42</strain>
    </source>
</reference>
<evidence type="ECO:0000256" key="4">
    <source>
        <dbReference type="SAM" id="MobiDB-lite"/>
    </source>
</evidence>
<organism evidence="5 6">
    <name type="scientific">Brassica campestris</name>
    <name type="common">Field mustard</name>
    <dbReference type="NCBI Taxonomy" id="3711"/>
    <lineage>
        <taxon>Eukaryota</taxon>
        <taxon>Viridiplantae</taxon>
        <taxon>Streptophyta</taxon>
        <taxon>Embryophyta</taxon>
        <taxon>Tracheophyta</taxon>
        <taxon>Spermatophyta</taxon>
        <taxon>Magnoliopsida</taxon>
        <taxon>eudicotyledons</taxon>
        <taxon>Gunneridae</taxon>
        <taxon>Pentapetalae</taxon>
        <taxon>rosids</taxon>
        <taxon>malvids</taxon>
        <taxon>Brassicales</taxon>
        <taxon>Brassicaceae</taxon>
        <taxon>Brassiceae</taxon>
        <taxon>Brassica</taxon>
    </lineage>
</organism>
<feature type="region of interest" description="Disordered" evidence="4">
    <location>
        <begin position="141"/>
        <end position="199"/>
    </location>
</feature>
<feature type="compositionally biased region" description="Basic and acidic residues" evidence="4">
    <location>
        <begin position="253"/>
        <end position="265"/>
    </location>
</feature>
<dbReference type="InParanoid" id="M4DLJ9"/>
<reference evidence="5 6" key="1">
    <citation type="journal article" date="2011" name="Nat. Genet.">
        <title>The genome of the mesopolyploid crop species Brassica rapa.</title>
        <authorList>
            <consortium name="Brassica rapa Genome Sequencing Project Consortium"/>
            <person name="Wang X."/>
            <person name="Wang H."/>
            <person name="Wang J."/>
            <person name="Sun R."/>
            <person name="Wu J."/>
            <person name="Liu S."/>
            <person name="Bai Y."/>
            <person name="Mun J.H."/>
            <person name="Bancroft I."/>
            <person name="Cheng F."/>
            <person name="Huang S."/>
            <person name="Li X."/>
            <person name="Hua W."/>
            <person name="Wang J."/>
            <person name="Wang X."/>
            <person name="Freeling M."/>
            <person name="Pires J.C."/>
            <person name="Paterson A.H."/>
            <person name="Chalhoub B."/>
            <person name="Wang B."/>
            <person name="Hayward A."/>
            <person name="Sharpe A.G."/>
            <person name="Park B.S."/>
            <person name="Weisshaar B."/>
            <person name="Liu B."/>
            <person name="Li B."/>
            <person name="Liu B."/>
            <person name="Tong C."/>
            <person name="Song C."/>
            <person name="Duran C."/>
            <person name="Peng C."/>
            <person name="Geng C."/>
            <person name="Koh C."/>
            <person name="Lin C."/>
            <person name="Edwards D."/>
            <person name="Mu D."/>
            <person name="Shen D."/>
            <person name="Soumpourou E."/>
            <person name="Li F."/>
            <person name="Fraser F."/>
            <person name="Conant G."/>
            <person name="Lassalle G."/>
            <person name="King G.J."/>
            <person name="Bonnema G."/>
            <person name="Tang H."/>
            <person name="Wang H."/>
            <person name="Belcram H."/>
            <person name="Zhou H."/>
            <person name="Hirakawa H."/>
            <person name="Abe H."/>
            <person name="Guo H."/>
            <person name="Wang H."/>
            <person name="Jin H."/>
            <person name="Parkin I.A."/>
            <person name="Batley J."/>
            <person name="Kim J.S."/>
            <person name="Just J."/>
            <person name="Li J."/>
            <person name="Xu J."/>
            <person name="Deng J."/>
            <person name="Kim J.A."/>
            <person name="Li J."/>
            <person name="Yu J."/>
            <person name="Meng J."/>
            <person name="Wang J."/>
            <person name="Min J."/>
            <person name="Poulain J."/>
            <person name="Wang J."/>
            <person name="Hatakeyama K."/>
            <person name="Wu K."/>
            <person name="Wang L."/>
            <person name="Fang L."/>
            <person name="Trick M."/>
            <person name="Links M.G."/>
            <person name="Zhao M."/>
            <person name="Jin M."/>
            <person name="Ramchiary N."/>
            <person name="Drou N."/>
            <person name="Berkman P.J."/>
            <person name="Cai Q."/>
            <person name="Huang Q."/>
            <person name="Li R."/>
            <person name="Tabata S."/>
            <person name="Cheng S."/>
            <person name="Zhang S."/>
            <person name="Zhang S."/>
            <person name="Huang S."/>
            <person name="Sato S."/>
            <person name="Sun S."/>
            <person name="Kwon S.J."/>
            <person name="Choi S.R."/>
            <person name="Lee T.H."/>
            <person name="Fan W."/>
            <person name="Zhao X."/>
            <person name="Tan X."/>
            <person name="Xu X."/>
            <person name="Wang Y."/>
            <person name="Qiu Y."/>
            <person name="Yin Y."/>
            <person name="Li Y."/>
            <person name="Du Y."/>
            <person name="Liao Y."/>
            <person name="Lim Y."/>
            <person name="Narusaka Y."/>
            <person name="Wang Y."/>
            <person name="Wang Z."/>
            <person name="Li Z."/>
            <person name="Wang Z."/>
            <person name="Xiong Z."/>
            <person name="Zhang Z."/>
        </authorList>
    </citation>
    <scope>NUCLEOTIDE SEQUENCE [LARGE SCALE GENOMIC DNA]</scope>
    <source>
        <strain evidence="5 6">cv. Chiifu-401-42</strain>
    </source>
</reference>
<dbReference type="GO" id="GO:0004066">
    <property type="term" value="F:asparagine synthase (glutamine-hydrolyzing) activity"/>
    <property type="evidence" value="ECO:0007669"/>
    <property type="project" value="InterPro"/>
</dbReference>
<feature type="compositionally biased region" description="Low complexity" evidence="4">
    <location>
        <begin position="187"/>
        <end position="199"/>
    </location>
</feature>
<dbReference type="AlphaFoldDB" id="M4DLJ9"/>
<dbReference type="InterPro" id="IPR051857">
    <property type="entry name" value="Asn_synthetase_domain"/>
</dbReference>
<dbReference type="CDD" id="cd01991">
    <property type="entry name" value="Asn_synthase_B_C"/>
    <property type="match status" value="1"/>
</dbReference>
<accession>M4DLJ9</accession>
<feature type="compositionally biased region" description="Basic and acidic residues" evidence="4">
    <location>
        <begin position="1"/>
        <end position="14"/>
    </location>
</feature>
<dbReference type="SUPFAM" id="SSF52402">
    <property type="entry name" value="Adenine nucleotide alpha hydrolases-like"/>
    <property type="match status" value="1"/>
</dbReference>